<name>A0A5B7IUN9_PORTR</name>
<sequence length="65" mass="6951">MNRLLPSASSLASLVQLIGSRKPTRIPPSLPDTWTQAGRKKNNSGPDGRLSWAGVPAISLNDELL</sequence>
<evidence type="ECO:0000313" key="2">
    <source>
        <dbReference type="EMBL" id="MPC85879.1"/>
    </source>
</evidence>
<evidence type="ECO:0000256" key="1">
    <source>
        <dbReference type="SAM" id="MobiDB-lite"/>
    </source>
</evidence>
<proteinExistence type="predicted"/>
<dbReference type="Proteomes" id="UP000324222">
    <property type="component" value="Unassembled WGS sequence"/>
</dbReference>
<gene>
    <name evidence="2" type="ORF">E2C01_080678</name>
</gene>
<keyword evidence="3" id="KW-1185">Reference proteome</keyword>
<organism evidence="2 3">
    <name type="scientific">Portunus trituberculatus</name>
    <name type="common">Swimming crab</name>
    <name type="synonym">Neptunus trituberculatus</name>
    <dbReference type="NCBI Taxonomy" id="210409"/>
    <lineage>
        <taxon>Eukaryota</taxon>
        <taxon>Metazoa</taxon>
        <taxon>Ecdysozoa</taxon>
        <taxon>Arthropoda</taxon>
        <taxon>Crustacea</taxon>
        <taxon>Multicrustacea</taxon>
        <taxon>Malacostraca</taxon>
        <taxon>Eumalacostraca</taxon>
        <taxon>Eucarida</taxon>
        <taxon>Decapoda</taxon>
        <taxon>Pleocyemata</taxon>
        <taxon>Brachyura</taxon>
        <taxon>Eubrachyura</taxon>
        <taxon>Portunoidea</taxon>
        <taxon>Portunidae</taxon>
        <taxon>Portuninae</taxon>
        <taxon>Portunus</taxon>
    </lineage>
</organism>
<comment type="caution">
    <text evidence="2">The sequence shown here is derived from an EMBL/GenBank/DDBJ whole genome shotgun (WGS) entry which is preliminary data.</text>
</comment>
<dbReference type="EMBL" id="VSRR010069862">
    <property type="protein sequence ID" value="MPC85879.1"/>
    <property type="molecule type" value="Genomic_DNA"/>
</dbReference>
<accession>A0A5B7IUN9</accession>
<feature type="region of interest" description="Disordered" evidence="1">
    <location>
        <begin position="22"/>
        <end position="52"/>
    </location>
</feature>
<reference evidence="2 3" key="1">
    <citation type="submission" date="2019-05" db="EMBL/GenBank/DDBJ databases">
        <title>Another draft genome of Portunus trituberculatus and its Hox gene families provides insights of decapod evolution.</title>
        <authorList>
            <person name="Jeong J.-H."/>
            <person name="Song I."/>
            <person name="Kim S."/>
            <person name="Choi T."/>
            <person name="Kim D."/>
            <person name="Ryu S."/>
            <person name="Kim W."/>
        </authorList>
    </citation>
    <scope>NUCLEOTIDE SEQUENCE [LARGE SCALE GENOMIC DNA]</scope>
    <source>
        <tissue evidence="2">Muscle</tissue>
    </source>
</reference>
<dbReference type="AlphaFoldDB" id="A0A5B7IUN9"/>
<protein>
    <submittedName>
        <fullName evidence="2">Uncharacterized protein</fullName>
    </submittedName>
</protein>
<evidence type="ECO:0000313" key="3">
    <source>
        <dbReference type="Proteomes" id="UP000324222"/>
    </source>
</evidence>